<accession>A0ABS8TP14</accession>
<comment type="caution">
    <text evidence="1">The sequence shown here is derived from an EMBL/GenBank/DDBJ whole genome shotgun (WGS) entry which is preliminary data.</text>
</comment>
<name>A0ABS8TP14_DATST</name>
<organism evidence="1 2">
    <name type="scientific">Datura stramonium</name>
    <name type="common">Jimsonweed</name>
    <name type="synonym">Common thornapple</name>
    <dbReference type="NCBI Taxonomy" id="4076"/>
    <lineage>
        <taxon>Eukaryota</taxon>
        <taxon>Viridiplantae</taxon>
        <taxon>Streptophyta</taxon>
        <taxon>Embryophyta</taxon>
        <taxon>Tracheophyta</taxon>
        <taxon>Spermatophyta</taxon>
        <taxon>Magnoliopsida</taxon>
        <taxon>eudicotyledons</taxon>
        <taxon>Gunneridae</taxon>
        <taxon>Pentapetalae</taxon>
        <taxon>asterids</taxon>
        <taxon>lamiids</taxon>
        <taxon>Solanales</taxon>
        <taxon>Solanaceae</taxon>
        <taxon>Solanoideae</taxon>
        <taxon>Datureae</taxon>
        <taxon>Datura</taxon>
    </lineage>
</organism>
<evidence type="ECO:0000313" key="1">
    <source>
        <dbReference type="EMBL" id="MCD7473307.1"/>
    </source>
</evidence>
<evidence type="ECO:0000313" key="2">
    <source>
        <dbReference type="Proteomes" id="UP000823775"/>
    </source>
</evidence>
<keyword evidence="2" id="KW-1185">Reference proteome</keyword>
<dbReference type="Proteomes" id="UP000823775">
    <property type="component" value="Unassembled WGS sequence"/>
</dbReference>
<gene>
    <name evidence="1" type="primary">SEC11_2</name>
    <name evidence="1" type="ORF">HAX54_015088</name>
</gene>
<protein>
    <submittedName>
        <fullName evidence="1">Signal peptidase complex catalytic subunit</fullName>
    </submittedName>
</protein>
<dbReference type="EMBL" id="JACEIK010001952">
    <property type="protein sequence ID" value="MCD7473307.1"/>
    <property type="molecule type" value="Genomic_DNA"/>
</dbReference>
<feature type="non-terminal residue" evidence="1">
    <location>
        <position position="281"/>
    </location>
</feature>
<reference evidence="1 2" key="1">
    <citation type="journal article" date="2021" name="BMC Genomics">
        <title>Datura genome reveals duplications of psychoactive alkaloid biosynthetic genes and high mutation rate following tissue culture.</title>
        <authorList>
            <person name="Rajewski A."/>
            <person name="Carter-House D."/>
            <person name="Stajich J."/>
            <person name="Litt A."/>
        </authorList>
    </citation>
    <scope>NUCLEOTIDE SEQUENCE [LARGE SCALE GENOMIC DNA]</scope>
    <source>
        <strain evidence="1">AR-01</strain>
    </source>
</reference>
<sequence length="281" mass="30982">MAKSPNNPPLMKAVKDGGTNSRCLKPVNGILCICGPLLSHVSYVYLWNPITGEFKALPKPAIEQMGYVAVGSKDKTLGRVGAIPARIDFALEAMAGHISLPADHQQHLIFLGALFHSTEITTILANSASTRANCNIDVTIHAIMGLLSEHCNLAVIMYGTVGTKGWMNLDSPIALIQSRKNYTSKVNETHYSIHVGTQSHSSEQWSAAERHGGVGRRRDIWRKKKKKERGESPVVVVLSESMEPGFKRGREIPIVHRVIKTFDSPWSTWPQRYHIMGRAVG</sequence>
<proteinExistence type="predicted"/>